<dbReference type="Gene3D" id="3.30.2350.10">
    <property type="entry name" value="Pseudouridine synthase"/>
    <property type="match status" value="2"/>
</dbReference>
<dbReference type="PANTHER" id="PTHR21600:SF70">
    <property type="entry name" value="PSEUDOURIDINE SYNTHASE RSUA_RLUA-LIKE DOMAIN-CONTAINING PROTEIN"/>
    <property type="match status" value="1"/>
</dbReference>
<evidence type="ECO:0000259" key="2">
    <source>
        <dbReference type="Pfam" id="PF00849"/>
    </source>
</evidence>
<feature type="region of interest" description="Disordered" evidence="1">
    <location>
        <begin position="234"/>
        <end position="257"/>
    </location>
</feature>
<name>A0AAD3CSV0_9STRA</name>
<feature type="compositionally biased region" description="Basic and acidic residues" evidence="1">
    <location>
        <begin position="283"/>
        <end position="308"/>
    </location>
</feature>
<dbReference type="InterPro" id="IPR020103">
    <property type="entry name" value="PsdUridine_synth_cat_dom_sf"/>
</dbReference>
<dbReference type="AlphaFoldDB" id="A0AAD3CSV0"/>
<feature type="region of interest" description="Disordered" evidence="1">
    <location>
        <begin position="272"/>
        <end position="315"/>
    </location>
</feature>
<sequence length="580" mass="65736">MSSFHDYEGSSNAPLVASTNDCVSIPKKEAKLKPSSSQPYVDNPCWGGPQLQQHNLSYLLELISSGKFNIDASNREETIILHNDNDFLVIDKPPDLRMDGSYPASVHKLVTYWFPPPSLTQSIFENAKSKDGDILLLNEAKHRTALLDKISKLKTFSDLPDNVIRTTHQLDYATSGVLLMAKSKKAAGTACKAFNNRSTKKEYLSIVHNKIDKEIPILNSDQEKIFQKWMDGTLEKKHRKQRREAGSNSSNSRKGKTFLGYLPAHSVFSKWKALKQRRRKRKRDDEINGKSDCKDSSSHQHSDREKSSKSSSIPVVVETAVNAANGVPIQKGHISHRHHRRYTSESADALLLKPLSGFPDRESENILLELGWNEIKLNQKYKSIFYDLTKAYNEQLESVMSEPSSKADSSNKAKEEESENVSTLPTFFRRRGESEDAFYCQAALAEDPTGFRVWVKPEALKDCSSDIQSKYGRSYTENGEELDFKPSLTRCVVLKRGFWNDLPVTKMLLQPWTGRRHQLRLHTAIFGHAILGDCTYELGDDREERKTCNRMCLHAHKLSIPLGYKKIKVFTAPDPFVGVI</sequence>
<accession>A0AAD3CSV0</accession>
<protein>
    <recommendedName>
        <fullName evidence="2">Pseudouridine synthase RsuA/RluA-like domain-containing protein</fullName>
    </recommendedName>
</protein>
<evidence type="ECO:0000313" key="4">
    <source>
        <dbReference type="Proteomes" id="UP001054902"/>
    </source>
</evidence>
<dbReference type="GO" id="GO:0009982">
    <property type="term" value="F:pseudouridine synthase activity"/>
    <property type="evidence" value="ECO:0007669"/>
    <property type="project" value="InterPro"/>
</dbReference>
<gene>
    <name evidence="3" type="ORF">CTEN210_07650</name>
</gene>
<dbReference type="GO" id="GO:0000455">
    <property type="term" value="P:enzyme-directed rRNA pseudouridine synthesis"/>
    <property type="evidence" value="ECO:0007669"/>
    <property type="project" value="TreeGrafter"/>
</dbReference>
<dbReference type="Pfam" id="PF00849">
    <property type="entry name" value="PseudoU_synth_2"/>
    <property type="match status" value="1"/>
</dbReference>
<comment type="caution">
    <text evidence="3">The sequence shown here is derived from an EMBL/GenBank/DDBJ whole genome shotgun (WGS) entry which is preliminary data.</text>
</comment>
<reference evidence="3 4" key="1">
    <citation type="journal article" date="2021" name="Sci. Rep.">
        <title>The genome of the diatom Chaetoceros tenuissimus carries an ancient integrated fragment of an extant virus.</title>
        <authorList>
            <person name="Hongo Y."/>
            <person name="Kimura K."/>
            <person name="Takaki Y."/>
            <person name="Yoshida Y."/>
            <person name="Baba S."/>
            <person name="Kobayashi G."/>
            <person name="Nagasaki K."/>
            <person name="Hano T."/>
            <person name="Tomaru Y."/>
        </authorList>
    </citation>
    <scope>NUCLEOTIDE SEQUENCE [LARGE SCALE GENOMIC DNA]</scope>
    <source>
        <strain evidence="3 4">NIES-3715</strain>
    </source>
</reference>
<organism evidence="3 4">
    <name type="scientific">Chaetoceros tenuissimus</name>
    <dbReference type="NCBI Taxonomy" id="426638"/>
    <lineage>
        <taxon>Eukaryota</taxon>
        <taxon>Sar</taxon>
        <taxon>Stramenopiles</taxon>
        <taxon>Ochrophyta</taxon>
        <taxon>Bacillariophyta</taxon>
        <taxon>Coscinodiscophyceae</taxon>
        <taxon>Chaetocerotophycidae</taxon>
        <taxon>Chaetocerotales</taxon>
        <taxon>Chaetocerotaceae</taxon>
        <taxon>Chaetoceros</taxon>
    </lineage>
</organism>
<keyword evidence="4" id="KW-1185">Reference proteome</keyword>
<dbReference type="PANTHER" id="PTHR21600">
    <property type="entry name" value="MITOCHONDRIAL RNA PSEUDOURIDINE SYNTHASE"/>
    <property type="match status" value="1"/>
</dbReference>
<proteinExistence type="predicted"/>
<dbReference type="EMBL" id="BLLK01000045">
    <property type="protein sequence ID" value="GFH51174.1"/>
    <property type="molecule type" value="Genomic_DNA"/>
</dbReference>
<feature type="domain" description="Pseudouridine synthase RsuA/RluA-like" evidence="2">
    <location>
        <begin position="87"/>
        <end position="251"/>
    </location>
</feature>
<evidence type="ECO:0000256" key="1">
    <source>
        <dbReference type="SAM" id="MobiDB-lite"/>
    </source>
</evidence>
<dbReference type="InterPro" id="IPR050188">
    <property type="entry name" value="RluA_PseudoU_synthase"/>
</dbReference>
<dbReference type="GO" id="GO:0003723">
    <property type="term" value="F:RNA binding"/>
    <property type="evidence" value="ECO:0007669"/>
    <property type="project" value="InterPro"/>
</dbReference>
<dbReference type="Proteomes" id="UP001054902">
    <property type="component" value="Unassembled WGS sequence"/>
</dbReference>
<feature type="compositionally biased region" description="Basic residues" evidence="1">
    <location>
        <begin position="272"/>
        <end position="282"/>
    </location>
</feature>
<dbReference type="SUPFAM" id="SSF55120">
    <property type="entry name" value="Pseudouridine synthase"/>
    <property type="match status" value="2"/>
</dbReference>
<dbReference type="InterPro" id="IPR006145">
    <property type="entry name" value="PsdUridine_synth_RsuA/RluA"/>
</dbReference>
<feature type="region of interest" description="Disordered" evidence="1">
    <location>
        <begin position="400"/>
        <end position="423"/>
    </location>
</feature>
<evidence type="ECO:0000313" key="3">
    <source>
        <dbReference type="EMBL" id="GFH51174.1"/>
    </source>
</evidence>